<feature type="domain" description="VWFA" evidence="7">
    <location>
        <begin position="2115"/>
        <end position="2334"/>
    </location>
</feature>
<dbReference type="Pfam" id="PF01347">
    <property type="entry name" value="Vitellogenin_N"/>
    <property type="match status" value="1"/>
</dbReference>
<dbReference type="SMART" id="SM01169">
    <property type="entry name" value="DUF1943"/>
    <property type="match status" value="1"/>
</dbReference>
<sequence length="2367" mass="270964">MWILSIVSCLLILFTGSLKSEVCSRSDTESLLQPGYEYTYRFSSEAIAEAVGTTNDNGKISIQCDVVLTHTKDCFYSLQLNNCKVNANGGPPGTEVAWIADQRLSDLSKYPVLFSLDNGTVAEVYTDENDPIHFVNIKRGALSAFVFKLSYTARAKEELHTDIHGTCPLTSTPLDTSEGLVRTTKNMLQCAFPSRRDWQFSPYSMFWNMSFIQYIINSTTDCDYNIDINEKRLDKVYCKERHAVMLQSTSNTEISVQSNIHYNIEYVNRNPVTEMKDLSSITRKTDIRYEYERTPDPISNPEDFLPVAMKLLAELVEHSVDEIRLLTIPQFTNLVAWIRSAKNLIPFLDTVKSCSYLSEKECTPLIKGLGMSYLKDALIQCNTVACFEAISHLVKTKDISGEFLNYYAWGNMHFSKPTIIKYIMNICHDTDSDLCWASLGILIRRIYFTYPDLTDMDHMLLKDFAKNFHDNIGRFCVPADQNSKTYSLLLRNLKTVRNMGETYLKLIPDGFQQLTDCTFKSVVPDSIRTFALETLRAISPCQDEESCDKIYNTLLPLLLNTAESTTLRALSYEHLVRLPQKYGFEEEIFAVLKTDGNLQLKAYIASNLKSLFKDSHYLKKEGMFIKSINQLLNDNDLSLNSIVNSPEAKSFSKINSFSVNIPFMPEGMKTFGLRTINSQIYESSDVIPRYFSHDTIFEAFSKLVSAFQLGGHSEGLEKVAIVFRRLVKNFNSEMPSFEELLFALKEALKEFKPEDIDSPKEYNFHESILRNIRRLEQMYRTFKPKSKSFISGFSDLFGSTVGYFSSGNTASISELLEFQTLLDNLERGLEYNSTRVLRIVEAYHQVPTMMGLPLNWTTNGTLAFSWRSGFKMSLNREEFEIQSEGFTQPSAALTFLNRMVIDFPTVTQIGVQANNSAYTSTQWKAKLNYSKNKKTFSFIKPSKSQKILEFFRTNQLIKHNAYEDIEDWDIERLSSSHCTNDHLSSLLGLQACLSKSYPVVTSRVKPWALMAGWCKWQVHINPFDEKLEAYNIETVESSKYKSKELIVKFSTSGSENKREVYLKANVDESKGETKFFVEIPEFPDFGLSYIQNAPLEYKEKRHSTIMILKLEKGREYRIIYNEEKRLGQTGENSESTAQPLQEENALVHEHLISLDTPYNSYRFSKENHKHGDDEKTKVLFSYENLNTSWKWLHIILPETFWESETKAWVQFQIHWKAEKVYSQAVSRETVCFIKDPKTVIDLNANSFEMNEREQININLTKTEISTGKLLSFANYTYDFWRNPGSELGDKEIKTYNLTIARKSWAVEIQRILGEEKLDYKIALKRVAMTPEIEGIDDSVGWWSDEGSQLYRTDEKELKFAITLERGLKSGEDLSSKYPILKNEHLEGLNNELIEANIKFSYPIASRQESFTLIGFVLFSSGPPMFRIQNDFVAESTYNVLQFNSHGVFKMQDELTSLDYKSYFRHLPTEAEVYQVLKASLISNKCFEARLKHNIDSEFFDMSTNVTYDCNSNGENTHTLLLHILSNSSYWDMLNIEVNQILEDVNSEYTYEACNFTHPLLLINVTADWTGTPTDHKKRAIFTCRKENCQSTELLIKFQRNGKKSAKLIMPNDQNRKLLIEKITSSDGKKLKFRINYSENEDDDSKDLQLKGEILDEKYHIWDVKFNVDTYRRVRTLLENAYESILSSVTSMAKDPYHPVNKLIKPSLKVPLYDYVQNLRKQVGEFVLVTLESLGETLRSLRPFYEAPLVLVTNIAFTGEEIACRAYNSIKDKSILIWAFHYFELPKYFNDTITDIQYNIPELLEIITPDDRIIRLEFATGRILRMSNFYEWPSYSLHGFKRTLFPPKDQGIQPRFRPSKSGKIAMIFGPLHVYTFDGLVYDSAEYSSDCTFLLAHDLHKSSFTVLSDKNAIHILFPEMVVTVNGENEVFVNGSSVPSTLPIEAHNGKVVVRRSEVVEIWSPTLRVVCSSNDFLCFLELDALHSGATFGLLGNADGSSRNEFSLPDGNITGDSLEFVTGYEVSGKSECKTLKLLQRPIYSYETISTCSGQFSGLCRFDKSTLESFQDACKLDLEDNKQACYAAAGYSTLCFYKNLKGTSNCNVKKQENKKVGKKLEVVFIVHEHHSLAVAEKKSFPYKGIEKVLTSLAEKFQTNGYSKVSFSLIGFGGKGIRYQPTVHARKSSWVSLQILLDDLLKTLQFDGDKNVNVLDVLKYSLDVMGYDTFHSKVFIILTPKDQQSKNKKAIGELQQQLEKNGITLYTFSSYPSIEKGVKVFGVRSDGHIFPAPKKNGTAFLDYPKGDLAKLTSATRGSVFLTKFVLSNTPAAFFREFANEVWAKVRNEAEECRECSSVRSGWWWQMSECSIVYC</sequence>
<dbReference type="InterPro" id="IPR015819">
    <property type="entry name" value="Lipid_transp_b-sht_shell"/>
</dbReference>
<dbReference type="Gene3D" id="1.25.10.20">
    <property type="entry name" value="Vitellinogen, superhelical"/>
    <property type="match status" value="1"/>
</dbReference>
<evidence type="ECO:0000313" key="10">
    <source>
        <dbReference type="EMBL" id="CAL1261606.1"/>
    </source>
</evidence>
<evidence type="ECO:0000256" key="1">
    <source>
        <dbReference type="ARBA" id="ARBA00022729"/>
    </source>
</evidence>
<dbReference type="Proteomes" id="UP001497382">
    <property type="component" value="Unassembled WGS sequence"/>
</dbReference>
<protein>
    <recommendedName>
        <fullName evidence="12">Apolipoprotein B</fullName>
    </recommendedName>
</protein>
<keyword evidence="3" id="KW-1015">Disulfide bond</keyword>
<dbReference type="Gene3D" id="2.20.80.10">
    <property type="entry name" value="Lipovitellin-phosvitin complex, chain A, domain 4"/>
    <property type="match status" value="1"/>
</dbReference>
<dbReference type="EMBL" id="CAXIEN010000002">
    <property type="protein sequence ID" value="CAL1261606.1"/>
    <property type="molecule type" value="Genomic_DNA"/>
</dbReference>
<evidence type="ECO:0000256" key="5">
    <source>
        <dbReference type="PROSITE-ProRule" id="PRU00557"/>
    </source>
</evidence>
<evidence type="ECO:0000259" key="9">
    <source>
        <dbReference type="PROSITE" id="PS51233"/>
    </source>
</evidence>
<dbReference type="PROSITE" id="PS51211">
    <property type="entry name" value="VITELLOGENIN"/>
    <property type="match status" value="1"/>
</dbReference>
<evidence type="ECO:0000256" key="4">
    <source>
        <dbReference type="ARBA" id="ARBA00023180"/>
    </source>
</evidence>
<dbReference type="SMART" id="SM00638">
    <property type="entry name" value="LPD_N"/>
    <property type="match status" value="1"/>
</dbReference>
<dbReference type="InterPro" id="IPR001846">
    <property type="entry name" value="VWF_type-D"/>
</dbReference>
<dbReference type="SUPFAM" id="SSF48431">
    <property type="entry name" value="Lipovitellin-phosvitin complex, superhelical domain"/>
    <property type="match status" value="1"/>
</dbReference>
<organism evidence="10 11">
    <name type="scientific">Larinioides sclopetarius</name>
    <dbReference type="NCBI Taxonomy" id="280406"/>
    <lineage>
        <taxon>Eukaryota</taxon>
        <taxon>Metazoa</taxon>
        <taxon>Ecdysozoa</taxon>
        <taxon>Arthropoda</taxon>
        <taxon>Chelicerata</taxon>
        <taxon>Arachnida</taxon>
        <taxon>Araneae</taxon>
        <taxon>Araneomorphae</taxon>
        <taxon>Entelegynae</taxon>
        <taxon>Araneoidea</taxon>
        <taxon>Araneidae</taxon>
        <taxon>Larinioides</taxon>
    </lineage>
</organism>
<dbReference type="GO" id="GO:0005319">
    <property type="term" value="F:lipid transporter activity"/>
    <property type="evidence" value="ECO:0007669"/>
    <property type="project" value="InterPro"/>
</dbReference>
<evidence type="ECO:0000256" key="2">
    <source>
        <dbReference type="ARBA" id="ARBA00022761"/>
    </source>
</evidence>
<keyword evidence="2" id="KW-0758">Storage protein</keyword>
<dbReference type="InterPro" id="IPR002035">
    <property type="entry name" value="VWF_A"/>
</dbReference>
<comment type="caution">
    <text evidence="5">Lacks conserved residue(s) required for the propagation of feature annotation.</text>
</comment>
<dbReference type="PANTHER" id="PTHR23345">
    <property type="entry name" value="VITELLOGENIN-RELATED"/>
    <property type="match status" value="1"/>
</dbReference>
<dbReference type="InterPro" id="IPR011030">
    <property type="entry name" value="Lipovitellin_superhlx_dom"/>
</dbReference>
<proteinExistence type="predicted"/>
<keyword evidence="4" id="KW-0325">Glycoprotein</keyword>
<dbReference type="SMART" id="SM00216">
    <property type="entry name" value="VWD"/>
    <property type="match status" value="1"/>
</dbReference>
<comment type="caution">
    <text evidence="10">The sequence shown here is derived from an EMBL/GenBank/DDBJ whole genome shotgun (WGS) entry which is preliminary data.</text>
</comment>
<dbReference type="Gene3D" id="2.30.230.10">
    <property type="entry name" value="Lipovitellin, beta-sheet shell regions, chain A"/>
    <property type="match status" value="1"/>
</dbReference>
<dbReference type="InterPro" id="IPR001747">
    <property type="entry name" value="Vitellogenin_N"/>
</dbReference>
<dbReference type="PROSITE" id="PS50234">
    <property type="entry name" value="VWFA"/>
    <property type="match status" value="1"/>
</dbReference>
<evidence type="ECO:0008006" key="12">
    <source>
        <dbReference type="Google" id="ProtNLM"/>
    </source>
</evidence>
<feature type="domain" description="VWFD" evidence="9">
    <location>
        <begin position="1862"/>
        <end position="2028"/>
    </location>
</feature>
<feature type="signal peptide" evidence="6">
    <location>
        <begin position="1"/>
        <end position="19"/>
    </location>
</feature>
<dbReference type="Pfam" id="PF09172">
    <property type="entry name" value="Vit_open_b-sht"/>
    <property type="match status" value="1"/>
</dbReference>
<dbReference type="InterPro" id="IPR015816">
    <property type="entry name" value="Vitellinogen_b-sht_N"/>
</dbReference>
<name>A0AAV1YSE7_9ARAC</name>
<dbReference type="InterPro" id="IPR050733">
    <property type="entry name" value="Vitellogenin/Apolipophorin"/>
</dbReference>
<evidence type="ECO:0000313" key="11">
    <source>
        <dbReference type="Proteomes" id="UP001497382"/>
    </source>
</evidence>
<dbReference type="Pfam" id="PF00094">
    <property type="entry name" value="VWD"/>
    <property type="match status" value="1"/>
</dbReference>
<reference evidence="10 11" key="1">
    <citation type="submission" date="2024-04" db="EMBL/GenBank/DDBJ databases">
        <authorList>
            <person name="Rising A."/>
            <person name="Reimegard J."/>
            <person name="Sonavane S."/>
            <person name="Akerstrom W."/>
            <person name="Nylinder S."/>
            <person name="Hedman E."/>
            <person name="Kallberg Y."/>
        </authorList>
    </citation>
    <scope>NUCLEOTIDE SEQUENCE [LARGE SCALE GENOMIC DNA]</scope>
</reference>
<dbReference type="PANTHER" id="PTHR23345:SF15">
    <property type="entry name" value="VITELLOGENIN 1-RELATED"/>
    <property type="match status" value="1"/>
</dbReference>
<dbReference type="GO" id="GO:0045735">
    <property type="term" value="F:nutrient reservoir activity"/>
    <property type="evidence" value="ECO:0007669"/>
    <property type="project" value="UniProtKB-KW"/>
</dbReference>
<keyword evidence="11" id="KW-1185">Reference proteome</keyword>
<dbReference type="SUPFAM" id="SSF56968">
    <property type="entry name" value="Lipovitellin-phosvitin complex, beta-sheet shell regions"/>
    <property type="match status" value="2"/>
</dbReference>
<dbReference type="PROSITE" id="PS51233">
    <property type="entry name" value="VWFD"/>
    <property type="match status" value="1"/>
</dbReference>
<gene>
    <name evidence="10" type="ORF">LARSCL_LOCUS500</name>
</gene>
<accession>A0AAV1YSE7</accession>
<feature type="domain" description="Vitellogenin" evidence="8">
    <location>
        <begin position="32"/>
        <end position="691"/>
    </location>
</feature>
<evidence type="ECO:0000259" key="7">
    <source>
        <dbReference type="PROSITE" id="PS50234"/>
    </source>
</evidence>
<feature type="chain" id="PRO_5043472059" description="Apolipoprotein B" evidence="6">
    <location>
        <begin position="20"/>
        <end position="2367"/>
    </location>
</feature>
<evidence type="ECO:0000256" key="6">
    <source>
        <dbReference type="SAM" id="SignalP"/>
    </source>
</evidence>
<evidence type="ECO:0000259" key="8">
    <source>
        <dbReference type="PROSITE" id="PS51211"/>
    </source>
</evidence>
<dbReference type="InterPro" id="IPR015255">
    <property type="entry name" value="Vitellinogen_open_b-sht"/>
</dbReference>
<evidence type="ECO:0000256" key="3">
    <source>
        <dbReference type="ARBA" id="ARBA00023157"/>
    </source>
</evidence>
<keyword evidence="1 6" id="KW-0732">Signal</keyword>